<dbReference type="GO" id="GO:0003682">
    <property type="term" value="F:chromatin binding"/>
    <property type="evidence" value="ECO:0007669"/>
    <property type="project" value="TreeGrafter"/>
</dbReference>
<feature type="region of interest" description="Disordered" evidence="10">
    <location>
        <begin position="468"/>
        <end position="528"/>
    </location>
</feature>
<feature type="region of interest" description="Disordered" evidence="10">
    <location>
        <begin position="1"/>
        <end position="39"/>
    </location>
</feature>
<dbReference type="InterPro" id="IPR019787">
    <property type="entry name" value="Znf_PHD-finger"/>
</dbReference>
<evidence type="ECO:0000256" key="6">
    <source>
        <dbReference type="ARBA" id="ARBA00023125"/>
    </source>
</evidence>
<comment type="subcellular location">
    <subcellularLocation>
        <location evidence="1">Nucleus</location>
    </subcellularLocation>
</comment>
<evidence type="ECO:0000256" key="10">
    <source>
        <dbReference type="SAM" id="MobiDB-lite"/>
    </source>
</evidence>
<dbReference type="CDD" id="cd15504">
    <property type="entry name" value="PHD_PRHA_like"/>
    <property type="match status" value="1"/>
</dbReference>
<dbReference type="EMBL" id="JAAALK010000284">
    <property type="protein sequence ID" value="KAG8067990.1"/>
    <property type="molecule type" value="Genomic_DNA"/>
</dbReference>
<dbReference type="PANTHER" id="PTHR12628:SF19">
    <property type="entry name" value="HOMEOBOX PROTEIN HOX1A"/>
    <property type="match status" value="1"/>
</dbReference>
<dbReference type="InterPro" id="IPR001965">
    <property type="entry name" value="Znf_PHD"/>
</dbReference>
<accession>A0A8J5SWA6</accession>
<dbReference type="GO" id="GO:0045814">
    <property type="term" value="P:negative regulation of gene expression, epigenetic"/>
    <property type="evidence" value="ECO:0007669"/>
    <property type="project" value="TreeGrafter"/>
</dbReference>
<dbReference type="Pfam" id="PF00628">
    <property type="entry name" value="PHD"/>
    <property type="match status" value="1"/>
</dbReference>
<evidence type="ECO:0000256" key="8">
    <source>
        <dbReference type="ARBA" id="ARBA00023242"/>
    </source>
</evidence>
<keyword evidence="2" id="KW-0479">Metal-binding</keyword>
<reference evidence="12" key="1">
    <citation type="journal article" date="2021" name="bioRxiv">
        <title>Whole Genome Assembly and Annotation of Northern Wild Rice, Zizania palustris L., Supports a Whole Genome Duplication in the Zizania Genus.</title>
        <authorList>
            <person name="Haas M."/>
            <person name="Kono T."/>
            <person name="Macchietto M."/>
            <person name="Millas R."/>
            <person name="McGilp L."/>
            <person name="Shao M."/>
            <person name="Duquette J."/>
            <person name="Hirsch C.N."/>
            <person name="Kimball J."/>
        </authorList>
    </citation>
    <scope>NUCLEOTIDE SEQUENCE</scope>
    <source>
        <tissue evidence="12">Fresh leaf tissue</tissue>
    </source>
</reference>
<proteinExistence type="predicted"/>
<dbReference type="FunFam" id="3.30.40.10:FF:000650">
    <property type="entry name" value="Homeobox protein HAT3.1"/>
    <property type="match status" value="1"/>
</dbReference>
<organism evidence="12 13">
    <name type="scientific">Zizania palustris</name>
    <name type="common">Northern wild rice</name>
    <dbReference type="NCBI Taxonomy" id="103762"/>
    <lineage>
        <taxon>Eukaryota</taxon>
        <taxon>Viridiplantae</taxon>
        <taxon>Streptophyta</taxon>
        <taxon>Embryophyta</taxon>
        <taxon>Tracheophyta</taxon>
        <taxon>Spermatophyta</taxon>
        <taxon>Magnoliopsida</taxon>
        <taxon>Liliopsida</taxon>
        <taxon>Poales</taxon>
        <taxon>Poaceae</taxon>
        <taxon>BOP clade</taxon>
        <taxon>Oryzoideae</taxon>
        <taxon>Oryzeae</taxon>
        <taxon>Zizaniinae</taxon>
        <taxon>Zizania</taxon>
    </lineage>
</organism>
<dbReference type="GO" id="GO:0003677">
    <property type="term" value="F:DNA binding"/>
    <property type="evidence" value="ECO:0007669"/>
    <property type="project" value="UniProtKB-KW"/>
</dbReference>
<evidence type="ECO:0000259" key="11">
    <source>
        <dbReference type="PROSITE" id="PS50016"/>
    </source>
</evidence>
<feature type="compositionally biased region" description="Acidic residues" evidence="10">
    <location>
        <begin position="384"/>
        <end position="396"/>
    </location>
</feature>
<keyword evidence="7" id="KW-0804">Transcription</keyword>
<feature type="domain" description="PHD-type" evidence="11">
    <location>
        <begin position="193"/>
        <end position="250"/>
    </location>
</feature>
<evidence type="ECO:0000313" key="13">
    <source>
        <dbReference type="Proteomes" id="UP000729402"/>
    </source>
</evidence>
<dbReference type="PROSITE" id="PS01359">
    <property type="entry name" value="ZF_PHD_1"/>
    <property type="match status" value="1"/>
</dbReference>
<keyword evidence="6" id="KW-0238">DNA-binding</keyword>
<gene>
    <name evidence="12" type="ORF">GUJ93_ZPchr0005g15185</name>
</gene>
<keyword evidence="4" id="KW-0862">Zinc</keyword>
<keyword evidence="13" id="KW-1185">Reference proteome</keyword>
<keyword evidence="5" id="KW-0805">Transcription regulation</keyword>
<keyword evidence="3 9" id="KW-0863">Zinc-finger</keyword>
<dbReference type="Proteomes" id="UP000729402">
    <property type="component" value="Unassembled WGS sequence"/>
</dbReference>
<dbReference type="AlphaFoldDB" id="A0A8J5SWA6"/>
<dbReference type="OrthoDB" id="1903104at2759"/>
<comment type="caution">
    <text evidence="12">The sequence shown here is derived from an EMBL/GenBank/DDBJ whole genome shotgun (WGS) entry which is preliminary data.</text>
</comment>
<evidence type="ECO:0000256" key="2">
    <source>
        <dbReference type="ARBA" id="ARBA00022723"/>
    </source>
</evidence>
<dbReference type="InterPro" id="IPR045876">
    <property type="entry name" value="PRHA-like_PHD-finger"/>
</dbReference>
<protein>
    <recommendedName>
        <fullName evidence="11">PHD-type domain-containing protein</fullName>
    </recommendedName>
</protein>
<evidence type="ECO:0000256" key="5">
    <source>
        <dbReference type="ARBA" id="ARBA00023015"/>
    </source>
</evidence>
<dbReference type="PANTHER" id="PTHR12628">
    <property type="entry name" value="POLYCOMB-LIKE TRANSCRIPTION FACTOR"/>
    <property type="match status" value="1"/>
</dbReference>
<feature type="region of interest" description="Disordered" evidence="10">
    <location>
        <begin position="286"/>
        <end position="345"/>
    </location>
</feature>
<evidence type="ECO:0000256" key="4">
    <source>
        <dbReference type="ARBA" id="ARBA00022833"/>
    </source>
</evidence>
<feature type="compositionally biased region" description="Acidic residues" evidence="10">
    <location>
        <begin position="291"/>
        <end position="309"/>
    </location>
</feature>
<feature type="region of interest" description="Disordered" evidence="10">
    <location>
        <begin position="384"/>
        <end position="435"/>
    </location>
</feature>
<keyword evidence="8" id="KW-0539">Nucleus</keyword>
<name>A0A8J5SWA6_ZIZPA</name>
<feature type="compositionally biased region" description="Basic and acidic residues" evidence="10">
    <location>
        <begin position="310"/>
        <end position="324"/>
    </location>
</feature>
<reference evidence="12" key="2">
    <citation type="submission" date="2021-02" db="EMBL/GenBank/DDBJ databases">
        <authorList>
            <person name="Kimball J.A."/>
            <person name="Haas M.W."/>
            <person name="Macchietto M."/>
            <person name="Kono T."/>
            <person name="Duquette J."/>
            <person name="Shao M."/>
        </authorList>
    </citation>
    <scope>NUCLEOTIDE SEQUENCE</scope>
    <source>
        <tissue evidence="12">Fresh leaf tissue</tissue>
    </source>
</reference>
<dbReference type="GO" id="GO:0005634">
    <property type="term" value="C:nucleus"/>
    <property type="evidence" value="ECO:0007669"/>
    <property type="project" value="UniProtKB-SubCell"/>
</dbReference>
<feature type="compositionally biased region" description="Acidic residues" evidence="10">
    <location>
        <begin position="325"/>
        <end position="336"/>
    </location>
</feature>
<dbReference type="GO" id="GO:0008270">
    <property type="term" value="F:zinc ion binding"/>
    <property type="evidence" value="ECO:0007669"/>
    <property type="project" value="UniProtKB-KW"/>
</dbReference>
<feature type="compositionally biased region" description="Basic and acidic residues" evidence="10">
    <location>
        <begin position="504"/>
        <end position="514"/>
    </location>
</feature>
<evidence type="ECO:0000256" key="9">
    <source>
        <dbReference type="PROSITE-ProRule" id="PRU00146"/>
    </source>
</evidence>
<evidence type="ECO:0000256" key="7">
    <source>
        <dbReference type="ARBA" id="ARBA00023163"/>
    </source>
</evidence>
<evidence type="ECO:0000313" key="12">
    <source>
        <dbReference type="EMBL" id="KAG8067990.1"/>
    </source>
</evidence>
<dbReference type="PROSITE" id="PS50016">
    <property type="entry name" value="ZF_PHD_2"/>
    <property type="match status" value="1"/>
</dbReference>
<dbReference type="SMART" id="SM00249">
    <property type="entry name" value="PHD"/>
    <property type="match status" value="1"/>
</dbReference>
<feature type="compositionally biased region" description="Basic and acidic residues" evidence="10">
    <location>
        <begin position="479"/>
        <end position="491"/>
    </location>
</feature>
<evidence type="ECO:0000256" key="1">
    <source>
        <dbReference type="ARBA" id="ARBA00004123"/>
    </source>
</evidence>
<sequence length="528" mass="58913">MDKTTATAGPVEFSGEMGNQKTSLGHQYLPSTSSQADEKTIGAGENYERTANEIENLGDFPLLTEDVKVPSPVSVDGNKSPSETTVHELVQPAASERGGDEVKDCQKISREIRYFLNRMNYEQTLIEAYDNEGWNAKRMEKIRPEKELERARAEILRCKMKIRTAFQNLDLIPKGKKLDGSLFDSEGRISNEDIFCGTCGTGDVTLNNDIILCDGSCDRAFHQNCLNPPLLTEHIPAGEQAWLCPACDCKLDLMDKINQLQGSNLSISDSWEKVFLEAAALPPAGYVQNDPCDDLPSDDSEDGDFDPDLGQDHEQHHADGQEERLSDEEDGDEGSGSDELNFLTYDDSEDVALPVSGRRRVPRVDYRKLNDEFFGEAWYESSDSEEWYGSSDGEEWSGEHIEKRPSSRKCPRKRKAANQQLMSDEPAPLKAQQSSNPDALVGYLNEQYALNHIPKRARSRRNWNLMVAPRQDSDTDTVMEEHEGCENKAGDEEMASGNLNNEGVKQHSPAEQDIHAAGAGEDSKMHDR</sequence>
<feature type="compositionally biased region" description="Basic residues" evidence="10">
    <location>
        <begin position="406"/>
        <end position="416"/>
    </location>
</feature>
<dbReference type="InterPro" id="IPR019786">
    <property type="entry name" value="Zinc_finger_PHD-type_CS"/>
</dbReference>
<evidence type="ECO:0000256" key="3">
    <source>
        <dbReference type="ARBA" id="ARBA00022771"/>
    </source>
</evidence>
<feature type="compositionally biased region" description="Polar residues" evidence="10">
    <location>
        <begin position="17"/>
        <end position="35"/>
    </location>
</feature>